<protein>
    <recommendedName>
        <fullName evidence="3">Carboxylic ester hydrolase</fullName>
        <ecNumber evidence="3">3.1.1.-</ecNumber>
    </recommendedName>
</protein>
<proteinExistence type="inferred from homology"/>
<name>A0A1S3HKN4_LINAN</name>
<evidence type="ECO:0000313" key="5">
    <source>
        <dbReference type="Proteomes" id="UP000085678"/>
    </source>
</evidence>
<dbReference type="ESTHER" id="linun-a0a1s3hkn4">
    <property type="family name" value="Carb_B_Brachiopoda"/>
</dbReference>
<dbReference type="GO" id="GO:0016787">
    <property type="term" value="F:hydrolase activity"/>
    <property type="evidence" value="ECO:0007669"/>
    <property type="project" value="UniProtKB-KW"/>
</dbReference>
<dbReference type="InParanoid" id="A0A1S3HKN4"/>
<comment type="similarity">
    <text evidence="1 3">Belongs to the type-B carboxylesterase/lipase family.</text>
</comment>
<evidence type="ECO:0000256" key="2">
    <source>
        <dbReference type="ARBA" id="ARBA00022801"/>
    </source>
</evidence>
<keyword evidence="5" id="KW-1185">Reference proteome</keyword>
<keyword evidence="2 3" id="KW-0378">Hydrolase</keyword>
<dbReference type="KEGG" id="lak:106155328"/>
<evidence type="ECO:0000256" key="3">
    <source>
        <dbReference type="RuleBase" id="RU361235"/>
    </source>
</evidence>
<dbReference type="InterPro" id="IPR002018">
    <property type="entry name" value="CarbesteraseB"/>
</dbReference>
<dbReference type="PROSITE" id="PS00122">
    <property type="entry name" value="CARBOXYLESTERASE_B_1"/>
    <property type="match status" value="1"/>
</dbReference>
<feature type="chain" id="PRO_5015023358" description="Carboxylic ester hydrolase" evidence="3">
    <location>
        <begin position="20"/>
        <end position="607"/>
    </location>
</feature>
<dbReference type="OrthoDB" id="3200163at2759"/>
<dbReference type="InterPro" id="IPR029058">
    <property type="entry name" value="AB_hydrolase_fold"/>
</dbReference>
<evidence type="ECO:0000256" key="1">
    <source>
        <dbReference type="ARBA" id="ARBA00005964"/>
    </source>
</evidence>
<keyword evidence="3" id="KW-0732">Signal</keyword>
<feature type="signal peptide" evidence="3">
    <location>
        <begin position="1"/>
        <end position="19"/>
    </location>
</feature>
<dbReference type="InterPro" id="IPR019826">
    <property type="entry name" value="Carboxylesterase_B_AS"/>
</dbReference>
<dbReference type="Pfam" id="PF00135">
    <property type="entry name" value="COesterase"/>
    <property type="match status" value="1"/>
</dbReference>
<dbReference type="InterPro" id="IPR051093">
    <property type="entry name" value="Neuroligin/BSAL"/>
</dbReference>
<reference evidence="6" key="1">
    <citation type="submission" date="2025-08" db="UniProtKB">
        <authorList>
            <consortium name="RefSeq"/>
        </authorList>
    </citation>
    <scope>IDENTIFICATION</scope>
    <source>
        <tissue evidence="6">Gonads</tissue>
    </source>
</reference>
<dbReference type="Proteomes" id="UP000085678">
    <property type="component" value="Unplaced"/>
</dbReference>
<dbReference type="EC" id="3.1.1.-" evidence="3"/>
<feature type="domain" description="Carboxylesterase type B" evidence="4">
    <location>
        <begin position="21"/>
        <end position="486"/>
    </location>
</feature>
<dbReference type="SUPFAM" id="SSF53474">
    <property type="entry name" value="alpha/beta-Hydrolases"/>
    <property type="match status" value="1"/>
</dbReference>
<dbReference type="STRING" id="7574.A0A1S3HKN4"/>
<dbReference type="PANTHER" id="PTHR43903">
    <property type="entry name" value="NEUROLIGIN"/>
    <property type="match status" value="1"/>
</dbReference>
<evidence type="ECO:0000259" key="4">
    <source>
        <dbReference type="Pfam" id="PF00135"/>
    </source>
</evidence>
<gene>
    <name evidence="6" type="primary">LOC106155328</name>
</gene>
<dbReference type="AlphaFoldDB" id="A0A1S3HKN4"/>
<dbReference type="RefSeq" id="XP_013385569.2">
    <property type="nucleotide sequence ID" value="XM_013530115.2"/>
</dbReference>
<sequence>MWRLLCLAIVFHLAVAVFGEDVVVTTKLGDIKGLSGKVRFRGKTHVLKKFLGVPFAQPPLKEMRFKPPRAPAPWKPDLYNATYYRHTCMQEKLDRDEMQKQIPGFKNFSEDCLYLNIFTTYDFTDSSSLPHPVMVFIHGGSYVAGSAQTILGDVLPLKGVVLVVIQYRLGAFGFLSTGDHHAPGNTGLLDQTMALKWVKDNIGHFGGDTDRVTIFGQSAGASSIGLHLVSSKSKGLFHQVIMQSGVDLSPWAIHGVHSALHTSKELGRMVGCPTHLNVLLVECLRKVDAQEIADFISDSHQGSDPLDLPWSPVVQGEGEESFLVDDPKVLRENGRFHRDVRVMAGFTSDEGAAIIQSIADQFNMAELLREEKISQTALGSLLHHYFPIKNGILAGEVYNTIARGYQNTSDGVETGVYRQGMVDILTDYMFAAPAHQVLRHHSQHNETFMYVFGYRSPNIRTNFWMGTTHNDDLPFVFGLPFHTTKMRHNCSTLDSALYSKFCRGKRTQIFSDYVCTHRNWSFCNEYDHRMGHSNIDYAIIPQQYEKFDHEDRIISDYVMELWTNFAKFGHPTPPKTANATYSQHSEIVEWHLFLNLTPRRKTRTIFI</sequence>
<dbReference type="Gene3D" id="3.40.50.1820">
    <property type="entry name" value="alpha/beta hydrolase"/>
    <property type="match status" value="1"/>
</dbReference>
<dbReference type="GeneID" id="106155328"/>
<accession>A0A1S3HKN4</accession>
<evidence type="ECO:0000313" key="6">
    <source>
        <dbReference type="RefSeq" id="XP_013385569.2"/>
    </source>
</evidence>
<organism evidence="5 6">
    <name type="scientific">Lingula anatina</name>
    <name type="common">Brachiopod</name>
    <name type="synonym">Lingula unguis</name>
    <dbReference type="NCBI Taxonomy" id="7574"/>
    <lineage>
        <taxon>Eukaryota</taxon>
        <taxon>Metazoa</taxon>
        <taxon>Spiralia</taxon>
        <taxon>Lophotrochozoa</taxon>
        <taxon>Brachiopoda</taxon>
        <taxon>Linguliformea</taxon>
        <taxon>Lingulata</taxon>
        <taxon>Lingulida</taxon>
        <taxon>Linguloidea</taxon>
        <taxon>Lingulidae</taxon>
        <taxon>Lingula</taxon>
    </lineage>
</organism>